<accession>A0A2K8JLZ4</accession>
<evidence type="ECO:0000313" key="2">
    <source>
        <dbReference type="EMBL" id="ATU82684.1"/>
    </source>
</evidence>
<reference evidence="2" key="1">
    <citation type="submission" date="2016-10" db="EMBL/GenBank/DDBJ databases">
        <title>The assassin bug Pristhesancus plagipennis produces two different types of venom.</title>
        <authorList>
            <person name="Walker A.A."/>
            <person name="Herzig V."/>
            <person name="Jin J."/>
            <person name="Fry B.G."/>
            <person name="King G.F."/>
        </authorList>
    </citation>
    <scope>NUCLEOTIDE SEQUENCE</scope>
</reference>
<dbReference type="EMBL" id="KY030933">
    <property type="protein sequence ID" value="ATU82684.1"/>
    <property type="molecule type" value="mRNA"/>
</dbReference>
<name>A0A2K8JLZ4_PRIPG</name>
<keyword evidence="1" id="KW-0732">Signal</keyword>
<protein>
    <submittedName>
        <fullName evidence="2">Venom protein family 16 protein 1</fullName>
    </submittedName>
</protein>
<feature type="signal peptide" evidence="1">
    <location>
        <begin position="1"/>
        <end position="18"/>
    </location>
</feature>
<proteinExistence type="evidence at transcript level"/>
<feature type="chain" id="PRO_5014817114" evidence="1">
    <location>
        <begin position="19"/>
        <end position="132"/>
    </location>
</feature>
<sequence>MKILYAILFIGICQMAYSFPDEETTVAESNGEQVADALVNELQETVGPNWVEHVPEITDQLEKLADKLVVENREDDSKLLDVLEEKPWLANQIMMRRRWKKIFHKIKNAGKKVLGSAAASLAGKAIAGAIAG</sequence>
<dbReference type="AlphaFoldDB" id="A0A2K8JLZ4"/>
<organism evidence="2">
    <name type="scientific">Pristhesancus plagipennis</name>
    <name type="common">Common assassin bug</name>
    <dbReference type="NCBI Taxonomy" id="1955184"/>
    <lineage>
        <taxon>Eukaryota</taxon>
        <taxon>Metazoa</taxon>
        <taxon>Ecdysozoa</taxon>
        <taxon>Arthropoda</taxon>
        <taxon>Hexapoda</taxon>
        <taxon>Insecta</taxon>
        <taxon>Pterygota</taxon>
        <taxon>Neoptera</taxon>
        <taxon>Paraneoptera</taxon>
        <taxon>Hemiptera</taxon>
        <taxon>Heteroptera</taxon>
        <taxon>Panheteroptera</taxon>
        <taxon>Cimicomorpha</taxon>
        <taxon>Reduviidae</taxon>
        <taxon>Harpactorinae</taxon>
        <taxon>Harpactorini</taxon>
        <taxon>Pristhesancus</taxon>
    </lineage>
</organism>
<evidence type="ECO:0000256" key="1">
    <source>
        <dbReference type="SAM" id="SignalP"/>
    </source>
</evidence>